<gene>
    <name evidence="1" type="ORF">HAX54_027367</name>
</gene>
<dbReference type="Proteomes" id="UP000823775">
    <property type="component" value="Unassembled WGS sequence"/>
</dbReference>
<keyword evidence="2" id="KW-1185">Reference proteome</keyword>
<protein>
    <submittedName>
        <fullName evidence="1">Uncharacterized protein</fullName>
    </submittedName>
</protein>
<proteinExistence type="predicted"/>
<evidence type="ECO:0000313" key="1">
    <source>
        <dbReference type="EMBL" id="MCD9641275.1"/>
    </source>
</evidence>
<sequence length="161" mass="18415">MKGLTENFHNDRLFSSRKRRICKIAPPKPSLTYSVYYFFRRFPFSSADTHCGGKMHQGYQNSGATDLAQLQATMQAIEFACSSIQELKLLDKIIPMELKHECDLEIGSAFGPWSSGSGRNHGVKWLHCCNSWSWADSNRLWSSTWVLPIVWTIPNHLHVLL</sequence>
<name>A0ABS8V508_DATST</name>
<reference evidence="1 2" key="1">
    <citation type="journal article" date="2021" name="BMC Genomics">
        <title>Datura genome reveals duplications of psychoactive alkaloid biosynthetic genes and high mutation rate following tissue culture.</title>
        <authorList>
            <person name="Rajewski A."/>
            <person name="Carter-House D."/>
            <person name="Stajich J."/>
            <person name="Litt A."/>
        </authorList>
    </citation>
    <scope>NUCLEOTIDE SEQUENCE [LARGE SCALE GENOMIC DNA]</scope>
    <source>
        <strain evidence="1">AR-01</strain>
    </source>
</reference>
<dbReference type="EMBL" id="JACEIK010003317">
    <property type="protein sequence ID" value="MCD9641275.1"/>
    <property type="molecule type" value="Genomic_DNA"/>
</dbReference>
<accession>A0ABS8V508</accession>
<evidence type="ECO:0000313" key="2">
    <source>
        <dbReference type="Proteomes" id="UP000823775"/>
    </source>
</evidence>
<comment type="caution">
    <text evidence="1">The sequence shown here is derived from an EMBL/GenBank/DDBJ whole genome shotgun (WGS) entry which is preliminary data.</text>
</comment>
<organism evidence="1 2">
    <name type="scientific">Datura stramonium</name>
    <name type="common">Jimsonweed</name>
    <name type="synonym">Common thornapple</name>
    <dbReference type="NCBI Taxonomy" id="4076"/>
    <lineage>
        <taxon>Eukaryota</taxon>
        <taxon>Viridiplantae</taxon>
        <taxon>Streptophyta</taxon>
        <taxon>Embryophyta</taxon>
        <taxon>Tracheophyta</taxon>
        <taxon>Spermatophyta</taxon>
        <taxon>Magnoliopsida</taxon>
        <taxon>eudicotyledons</taxon>
        <taxon>Gunneridae</taxon>
        <taxon>Pentapetalae</taxon>
        <taxon>asterids</taxon>
        <taxon>lamiids</taxon>
        <taxon>Solanales</taxon>
        <taxon>Solanaceae</taxon>
        <taxon>Solanoideae</taxon>
        <taxon>Datureae</taxon>
        <taxon>Datura</taxon>
    </lineage>
</organism>